<dbReference type="PANTHER" id="PTHR43376">
    <property type="entry name" value="OLIGOPEPTIDE TRANSPORT SYSTEM PERMEASE PROTEIN"/>
    <property type="match status" value="1"/>
</dbReference>
<dbReference type="InterPro" id="IPR000515">
    <property type="entry name" value="MetI-like"/>
</dbReference>
<evidence type="ECO:0000256" key="1">
    <source>
        <dbReference type="ARBA" id="ARBA00004141"/>
    </source>
</evidence>
<dbReference type="InterPro" id="IPR035906">
    <property type="entry name" value="MetI-like_sf"/>
</dbReference>
<reference evidence="7 8" key="1">
    <citation type="submission" date="2016-10" db="EMBL/GenBank/DDBJ databases">
        <authorList>
            <person name="de Groot N.N."/>
        </authorList>
    </citation>
    <scope>NUCLEOTIDE SEQUENCE [LARGE SCALE GENOMIC DNA]</scope>
    <source>
        <strain evidence="7 8">DSM 22024</strain>
    </source>
</reference>
<dbReference type="Pfam" id="PF00528">
    <property type="entry name" value="BPD_transp_1"/>
    <property type="match status" value="1"/>
</dbReference>
<dbReference type="EMBL" id="LT629732">
    <property type="protein sequence ID" value="SDS11952.1"/>
    <property type="molecule type" value="Genomic_DNA"/>
</dbReference>
<feature type="transmembrane region" description="Helical" evidence="5">
    <location>
        <begin position="7"/>
        <end position="25"/>
    </location>
</feature>
<sequence>MPRLIRRLEFFVVTFWAAVSINFLLPRMMPGDPIQQMMARMKGQITGSRRHSLEVMLGLNTHEPLWKQYISYWGQVFRFDFGSSITYFPDSVTSVISIAIPWTLGLVGVTTILAFVLGTLLGAVAAWRRGGVLDSVLPPVFIVVGALPFFWVGLLFLYVFGVLLPWAPIGFGYDITAGQLSFNWQTISQIVSHALLPATVIVLTSIGGWILTMRNTMIGVLSEDYVKMARAKGLPSGRIMLQYASRNAILPNLTGFAMSLGFVISGALLVELVFTYPGVGYLLVQAVTGQDYPLMQALFLLITAATLVSVLIADAVTYVLDPRTRGRA</sequence>
<feature type="transmembrane region" description="Helical" evidence="5">
    <location>
        <begin position="248"/>
        <end position="274"/>
    </location>
</feature>
<protein>
    <submittedName>
        <fullName evidence="7">Peptide/nickel transport system permease protein</fullName>
    </submittedName>
</protein>
<dbReference type="PANTHER" id="PTHR43376:SF1">
    <property type="entry name" value="OLIGOPEPTIDE TRANSPORT SYSTEM PERMEASE PROTEIN"/>
    <property type="match status" value="1"/>
</dbReference>
<dbReference type="PROSITE" id="PS50928">
    <property type="entry name" value="ABC_TM1"/>
    <property type="match status" value="1"/>
</dbReference>
<dbReference type="AlphaFoldDB" id="A0A1H1PKZ4"/>
<keyword evidence="2 5" id="KW-0812">Transmembrane</keyword>
<evidence type="ECO:0000256" key="2">
    <source>
        <dbReference type="ARBA" id="ARBA00022692"/>
    </source>
</evidence>
<evidence type="ECO:0000313" key="7">
    <source>
        <dbReference type="EMBL" id="SDS11952.1"/>
    </source>
</evidence>
<keyword evidence="3 5" id="KW-1133">Transmembrane helix</keyword>
<dbReference type="GO" id="GO:0005886">
    <property type="term" value="C:plasma membrane"/>
    <property type="evidence" value="ECO:0007669"/>
    <property type="project" value="UniProtKB-SubCell"/>
</dbReference>
<dbReference type="SUPFAM" id="SSF161098">
    <property type="entry name" value="MetI-like"/>
    <property type="match status" value="1"/>
</dbReference>
<name>A0A1H1PKZ4_9ACTN</name>
<keyword evidence="5" id="KW-0813">Transport</keyword>
<evidence type="ECO:0000313" key="8">
    <source>
        <dbReference type="Proteomes" id="UP000198983"/>
    </source>
</evidence>
<organism evidence="7 8">
    <name type="scientific">Actinopolymorpha singaporensis</name>
    <dbReference type="NCBI Taxonomy" id="117157"/>
    <lineage>
        <taxon>Bacteria</taxon>
        <taxon>Bacillati</taxon>
        <taxon>Actinomycetota</taxon>
        <taxon>Actinomycetes</taxon>
        <taxon>Propionibacteriales</taxon>
        <taxon>Actinopolymorphaceae</taxon>
        <taxon>Actinopolymorpha</taxon>
    </lineage>
</organism>
<evidence type="ECO:0000256" key="5">
    <source>
        <dbReference type="RuleBase" id="RU363032"/>
    </source>
</evidence>
<evidence type="ECO:0000259" key="6">
    <source>
        <dbReference type="PROSITE" id="PS50928"/>
    </source>
</evidence>
<accession>A0A1H1PKZ4</accession>
<dbReference type="GO" id="GO:0055085">
    <property type="term" value="P:transmembrane transport"/>
    <property type="evidence" value="ECO:0007669"/>
    <property type="project" value="InterPro"/>
</dbReference>
<dbReference type="Gene3D" id="1.10.3720.10">
    <property type="entry name" value="MetI-like"/>
    <property type="match status" value="1"/>
</dbReference>
<evidence type="ECO:0000256" key="4">
    <source>
        <dbReference type="ARBA" id="ARBA00023136"/>
    </source>
</evidence>
<dbReference type="RefSeq" id="WP_092652121.1">
    <property type="nucleotide sequence ID" value="NZ_LT629732.1"/>
</dbReference>
<feature type="domain" description="ABC transmembrane type-1" evidence="6">
    <location>
        <begin position="100"/>
        <end position="313"/>
    </location>
</feature>
<proteinExistence type="inferred from homology"/>
<feature type="transmembrane region" description="Helical" evidence="5">
    <location>
        <begin position="294"/>
        <end position="320"/>
    </location>
</feature>
<feature type="transmembrane region" description="Helical" evidence="5">
    <location>
        <begin position="99"/>
        <end position="127"/>
    </location>
</feature>
<comment type="similarity">
    <text evidence="5">Belongs to the binding-protein-dependent transport system permease family.</text>
</comment>
<feature type="transmembrane region" description="Helical" evidence="5">
    <location>
        <begin position="187"/>
        <end position="211"/>
    </location>
</feature>
<dbReference type="CDD" id="cd06261">
    <property type="entry name" value="TM_PBP2"/>
    <property type="match status" value="1"/>
</dbReference>
<keyword evidence="4 5" id="KW-0472">Membrane</keyword>
<keyword evidence="8" id="KW-1185">Reference proteome</keyword>
<dbReference type="Proteomes" id="UP000198983">
    <property type="component" value="Chromosome I"/>
</dbReference>
<dbReference type="OrthoDB" id="147688at2"/>
<feature type="transmembrane region" description="Helical" evidence="5">
    <location>
        <begin position="139"/>
        <end position="167"/>
    </location>
</feature>
<gene>
    <name evidence="7" type="ORF">SAMN04489717_1683</name>
</gene>
<evidence type="ECO:0000256" key="3">
    <source>
        <dbReference type="ARBA" id="ARBA00022989"/>
    </source>
</evidence>
<comment type="subcellular location">
    <subcellularLocation>
        <location evidence="5">Cell membrane</location>
        <topology evidence="5">Multi-pass membrane protein</topology>
    </subcellularLocation>
    <subcellularLocation>
        <location evidence="1">Membrane</location>
        <topology evidence="1">Multi-pass membrane protein</topology>
    </subcellularLocation>
</comment>
<dbReference type="STRING" id="117157.SAMN04489717_1683"/>